<dbReference type="Proteomes" id="UP001189429">
    <property type="component" value="Unassembled WGS sequence"/>
</dbReference>
<evidence type="ECO:0000313" key="4">
    <source>
        <dbReference type="Proteomes" id="UP001189429"/>
    </source>
</evidence>
<feature type="coiled-coil region" evidence="1">
    <location>
        <begin position="68"/>
        <end position="95"/>
    </location>
</feature>
<feature type="non-terminal residue" evidence="3">
    <location>
        <position position="253"/>
    </location>
</feature>
<evidence type="ECO:0000256" key="2">
    <source>
        <dbReference type="SAM" id="MobiDB-lite"/>
    </source>
</evidence>
<comment type="caution">
    <text evidence="3">The sequence shown here is derived from an EMBL/GenBank/DDBJ whole genome shotgun (WGS) entry which is preliminary data.</text>
</comment>
<name>A0ABN9R6R2_9DINO</name>
<evidence type="ECO:0000313" key="3">
    <source>
        <dbReference type="EMBL" id="CAK0812003.1"/>
    </source>
</evidence>
<feature type="region of interest" description="Disordered" evidence="2">
    <location>
        <begin position="144"/>
        <end position="166"/>
    </location>
</feature>
<feature type="region of interest" description="Disordered" evidence="2">
    <location>
        <begin position="211"/>
        <end position="232"/>
    </location>
</feature>
<organism evidence="3 4">
    <name type="scientific">Prorocentrum cordatum</name>
    <dbReference type="NCBI Taxonomy" id="2364126"/>
    <lineage>
        <taxon>Eukaryota</taxon>
        <taxon>Sar</taxon>
        <taxon>Alveolata</taxon>
        <taxon>Dinophyceae</taxon>
        <taxon>Prorocentrales</taxon>
        <taxon>Prorocentraceae</taxon>
        <taxon>Prorocentrum</taxon>
    </lineage>
</organism>
<gene>
    <name evidence="3" type="ORF">PCOR1329_LOCUS16424</name>
</gene>
<reference evidence="3" key="1">
    <citation type="submission" date="2023-10" db="EMBL/GenBank/DDBJ databases">
        <authorList>
            <person name="Chen Y."/>
            <person name="Shah S."/>
            <person name="Dougan E. K."/>
            <person name="Thang M."/>
            <person name="Chan C."/>
        </authorList>
    </citation>
    <scope>NUCLEOTIDE SEQUENCE [LARGE SCALE GENOMIC DNA]</scope>
</reference>
<accession>A0ABN9R6R2</accession>
<evidence type="ECO:0000256" key="1">
    <source>
        <dbReference type="SAM" id="Coils"/>
    </source>
</evidence>
<dbReference type="EMBL" id="CAUYUJ010005035">
    <property type="protein sequence ID" value="CAK0812003.1"/>
    <property type="molecule type" value="Genomic_DNA"/>
</dbReference>
<keyword evidence="4" id="KW-1185">Reference proteome</keyword>
<keyword evidence="1" id="KW-0175">Coiled coil</keyword>
<sequence length="253" mass="26647">MEGTSGQHYLQAVSDLKAVKASTLAAKPWDQQRMSMHDQLEVTKKKLSSAQHECDKTCEAIVALASDFEKQIQIVADLTSEVQQLETQHKMAVQQELKEHACKAPSLESLIPSQFPPGLAPSAEAPTAVAQLAAKLRVEWQAAQVDGGPPTPAGPGAADGAADGAGISPEEAAAYDKEEKAMEVEELNAEQKRLAGIKRAGEAVGQVLNLHGQNLPQSSQQQENTEALQKSAKALCVAAARGKGGEGDPADKA</sequence>
<proteinExistence type="predicted"/>
<protein>
    <submittedName>
        <fullName evidence="3">Uncharacterized protein</fullName>
    </submittedName>
</protein>
<feature type="compositionally biased region" description="Polar residues" evidence="2">
    <location>
        <begin position="211"/>
        <end position="228"/>
    </location>
</feature>
<feature type="compositionally biased region" description="Low complexity" evidence="2">
    <location>
        <begin position="154"/>
        <end position="166"/>
    </location>
</feature>